<organism evidence="3 4">
    <name type="scientific">Lithospermum erythrorhizon</name>
    <name type="common">Purple gromwell</name>
    <name type="synonym">Lithospermum officinale var. erythrorhizon</name>
    <dbReference type="NCBI Taxonomy" id="34254"/>
    <lineage>
        <taxon>Eukaryota</taxon>
        <taxon>Viridiplantae</taxon>
        <taxon>Streptophyta</taxon>
        <taxon>Embryophyta</taxon>
        <taxon>Tracheophyta</taxon>
        <taxon>Spermatophyta</taxon>
        <taxon>Magnoliopsida</taxon>
        <taxon>eudicotyledons</taxon>
        <taxon>Gunneridae</taxon>
        <taxon>Pentapetalae</taxon>
        <taxon>asterids</taxon>
        <taxon>lamiids</taxon>
        <taxon>Boraginales</taxon>
        <taxon>Boraginaceae</taxon>
        <taxon>Boraginoideae</taxon>
        <taxon>Lithospermeae</taxon>
        <taxon>Lithospermum</taxon>
    </lineage>
</organism>
<reference evidence="3 4" key="1">
    <citation type="submission" date="2024-01" db="EMBL/GenBank/DDBJ databases">
        <title>The complete chloroplast genome sequence of Lithospermum erythrorhizon: insights into the phylogenetic relationship among Boraginaceae species and the maternal lineages of purple gromwells.</title>
        <authorList>
            <person name="Okada T."/>
            <person name="Watanabe K."/>
        </authorList>
    </citation>
    <scope>NUCLEOTIDE SEQUENCE [LARGE SCALE GENOMIC DNA]</scope>
</reference>
<keyword evidence="4" id="KW-1185">Reference proteome</keyword>
<name>A0AAV3QV15_LITER</name>
<evidence type="ECO:0000256" key="1">
    <source>
        <dbReference type="SAM" id="Coils"/>
    </source>
</evidence>
<evidence type="ECO:0000313" key="3">
    <source>
        <dbReference type="EMBL" id="GAA0167071.1"/>
    </source>
</evidence>
<dbReference type="Proteomes" id="UP001454036">
    <property type="component" value="Unassembled WGS sequence"/>
</dbReference>
<dbReference type="EMBL" id="BAABME010005954">
    <property type="protein sequence ID" value="GAA0167071.1"/>
    <property type="molecule type" value="Genomic_DNA"/>
</dbReference>
<evidence type="ECO:0000256" key="2">
    <source>
        <dbReference type="SAM" id="MobiDB-lite"/>
    </source>
</evidence>
<keyword evidence="1" id="KW-0175">Coiled coil</keyword>
<feature type="region of interest" description="Disordered" evidence="2">
    <location>
        <begin position="1"/>
        <end position="69"/>
    </location>
</feature>
<sequence length="154" mass="16855">MARTKRTTRKISLPNPSPRKREKSAGGVKFASPSFPPLASPSFSRPSMGLLSPKPSIATPGPGAASASQAIADDNTTLYQQARDMSKELAQERLKVEALEQEHQGLRLQVNNYPWDMACWIMTSRGAKQRGMLWTVLLAGKLRAYGAPAFRTTL</sequence>
<proteinExistence type="predicted"/>
<protein>
    <submittedName>
        <fullName evidence="3">Uncharacterized protein</fullName>
    </submittedName>
</protein>
<evidence type="ECO:0000313" key="4">
    <source>
        <dbReference type="Proteomes" id="UP001454036"/>
    </source>
</evidence>
<comment type="caution">
    <text evidence="3">The sequence shown here is derived from an EMBL/GenBank/DDBJ whole genome shotgun (WGS) entry which is preliminary data.</text>
</comment>
<dbReference type="AlphaFoldDB" id="A0AAV3QV15"/>
<gene>
    <name evidence="3" type="ORF">LIER_22084</name>
</gene>
<accession>A0AAV3QV15</accession>
<feature type="coiled-coil region" evidence="1">
    <location>
        <begin position="82"/>
        <end position="109"/>
    </location>
</feature>